<feature type="domain" description="EF-hand" evidence="8">
    <location>
        <begin position="371"/>
        <end position="406"/>
    </location>
</feature>
<dbReference type="InterPro" id="IPR025756">
    <property type="entry name" value="Myb_CC_LHEQLE"/>
</dbReference>
<evidence type="ECO:0000259" key="8">
    <source>
        <dbReference type="PROSITE" id="PS50222"/>
    </source>
</evidence>
<evidence type="ECO:0000256" key="1">
    <source>
        <dbReference type="ARBA" id="ARBA00004123"/>
    </source>
</evidence>
<gene>
    <name evidence="10" type="ORF">DVH24_000721</name>
</gene>
<evidence type="ECO:0000313" key="10">
    <source>
        <dbReference type="EMBL" id="RXI00487.1"/>
    </source>
</evidence>
<dbReference type="Gene3D" id="1.10.238.10">
    <property type="entry name" value="EF-hand"/>
    <property type="match status" value="2"/>
</dbReference>
<dbReference type="InterPro" id="IPR001005">
    <property type="entry name" value="SANT/Myb"/>
</dbReference>
<dbReference type="CDD" id="cd00051">
    <property type="entry name" value="EFh"/>
    <property type="match status" value="1"/>
</dbReference>
<dbReference type="AlphaFoldDB" id="A0A498JZG4"/>
<evidence type="ECO:0000313" key="11">
    <source>
        <dbReference type="Proteomes" id="UP000290289"/>
    </source>
</evidence>
<feature type="domain" description="EF-hand" evidence="8">
    <location>
        <begin position="499"/>
        <end position="534"/>
    </location>
</feature>
<evidence type="ECO:0008006" key="12">
    <source>
        <dbReference type="Google" id="ProtNLM"/>
    </source>
</evidence>
<dbReference type="Gene3D" id="1.10.10.60">
    <property type="entry name" value="Homeodomain-like"/>
    <property type="match status" value="1"/>
</dbReference>
<protein>
    <recommendedName>
        <fullName evidence="12">HTH myb-type domain-containing protein</fullName>
    </recommendedName>
</protein>
<comment type="similarity">
    <text evidence="2">Belongs to the MYB-CC family.</text>
</comment>
<evidence type="ECO:0000259" key="9">
    <source>
        <dbReference type="PROSITE" id="PS51294"/>
    </source>
</evidence>
<evidence type="ECO:0000256" key="6">
    <source>
        <dbReference type="ARBA" id="ARBA00023163"/>
    </source>
</evidence>
<name>A0A498JZG4_MALDO</name>
<dbReference type="PANTHER" id="PTHR31499:SF6">
    <property type="entry name" value="PROTEIN PHR1-LIKE 2"/>
    <property type="match status" value="1"/>
</dbReference>
<comment type="subcellular location">
    <subcellularLocation>
        <location evidence="1">Nucleus</location>
    </subcellularLocation>
</comment>
<dbReference type="STRING" id="3750.A0A498JZG4"/>
<dbReference type="Proteomes" id="UP000290289">
    <property type="component" value="Chromosome 4"/>
</dbReference>
<dbReference type="PROSITE" id="PS00018">
    <property type="entry name" value="EF_HAND_1"/>
    <property type="match status" value="2"/>
</dbReference>
<evidence type="ECO:0000256" key="7">
    <source>
        <dbReference type="ARBA" id="ARBA00023242"/>
    </source>
</evidence>
<dbReference type="GO" id="GO:0003700">
    <property type="term" value="F:DNA-binding transcription factor activity"/>
    <property type="evidence" value="ECO:0007669"/>
    <property type="project" value="InterPro"/>
</dbReference>
<dbReference type="InterPro" id="IPR002048">
    <property type="entry name" value="EF_hand_dom"/>
</dbReference>
<dbReference type="SMART" id="SM00054">
    <property type="entry name" value="EFh"/>
    <property type="match status" value="4"/>
</dbReference>
<accession>A0A498JZG4</accession>
<dbReference type="PROSITE" id="PS51294">
    <property type="entry name" value="HTH_MYB"/>
    <property type="match status" value="1"/>
</dbReference>
<dbReference type="FunFam" id="1.10.10.60:FF:000002">
    <property type="entry name" value="Myb family transcription factor"/>
    <property type="match status" value="1"/>
</dbReference>
<evidence type="ECO:0000256" key="3">
    <source>
        <dbReference type="ARBA" id="ARBA00022837"/>
    </source>
</evidence>
<proteinExistence type="inferred from homology"/>
<dbReference type="GO" id="GO:0005509">
    <property type="term" value="F:calcium ion binding"/>
    <property type="evidence" value="ECO:0007669"/>
    <property type="project" value="InterPro"/>
</dbReference>
<feature type="domain" description="EF-hand" evidence="8">
    <location>
        <begin position="461"/>
        <end position="496"/>
    </location>
</feature>
<keyword evidence="3" id="KW-0106">Calcium</keyword>
<dbReference type="PANTHER" id="PTHR31499">
    <property type="entry name" value="MYB FAMILY TRANSCRIPTION FACTOR PHL11"/>
    <property type="match status" value="1"/>
</dbReference>
<dbReference type="InterPro" id="IPR046955">
    <property type="entry name" value="PHR1-like"/>
</dbReference>
<comment type="caution">
    <text evidence="10">The sequence shown here is derived from an EMBL/GenBank/DDBJ whole genome shotgun (WGS) entry which is preliminary data.</text>
</comment>
<dbReference type="NCBIfam" id="TIGR01557">
    <property type="entry name" value="myb_SHAQKYF"/>
    <property type="match status" value="1"/>
</dbReference>
<feature type="domain" description="HTH myb-type" evidence="9">
    <location>
        <begin position="35"/>
        <end position="95"/>
    </location>
</feature>
<dbReference type="InterPro" id="IPR018247">
    <property type="entry name" value="EF_Hand_1_Ca_BS"/>
</dbReference>
<dbReference type="GO" id="GO:0003677">
    <property type="term" value="F:DNA binding"/>
    <property type="evidence" value="ECO:0007669"/>
    <property type="project" value="InterPro"/>
</dbReference>
<dbReference type="InterPro" id="IPR009057">
    <property type="entry name" value="Homeodomain-like_sf"/>
</dbReference>
<reference evidence="10 11" key="1">
    <citation type="submission" date="2018-10" db="EMBL/GenBank/DDBJ databases">
        <title>A high-quality apple genome assembly.</title>
        <authorList>
            <person name="Hu J."/>
        </authorList>
    </citation>
    <scope>NUCLEOTIDE SEQUENCE [LARGE SCALE GENOMIC DNA]</scope>
    <source>
        <strain evidence="11">cv. HFTH1</strain>
        <tissue evidence="10">Young leaf</tissue>
    </source>
</reference>
<dbReference type="Pfam" id="PF14379">
    <property type="entry name" value="Myb_CC_LHEQLE"/>
    <property type="match status" value="1"/>
</dbReference>
<sequence>MYSAIHSLPLDGHGDFGGSLDGTNLPGDACLVLTTDPKPRLRWTAELHERFVDAVTQLGGPDKATPKTIMRTMGVKGLTLYHLKSHLQKYRLGKLSCKDSAENSKDGIAASCIAESQDTGSSSAVSSRVIAQDLNDGYQVTEALRVQMEVQRRLHEQLEVQRRLQLRIEAQSKYLQSILEKACKALNDQAATAAGVEAAKEELSELAIRVSNDCEGIVPLDSTKIPSLSEIAAALENRDVSNVMAHLGNCSVDSCLTSTGSPVLPMDMSSLAAAMKKRQRPFFGNGDSLPLESNMRQEVEWMMSTSHLRSQLKSMSNKVGGMLCCCSSPNKYSRLDAKLEKKMVEVKRGSLGRSNFKSIDSIIMRFPQFREELKKIRDVFEQYDEDSNGTIDREELKKCLQKLQLHLTAEEIEDLFHSCDMDGSEGIQFNEFIVLLCLIYLLKEPSSSHTISKINSPQLEATFDTVVEVFSFLDKNGDGKLNKTDVVKALNEASPLEKSPARVTRTRFKEMDWDKNGKVTFREFLFAFIDWVGIDTDGEMSPVRSSSK</sequence>
<dbReference type="Pfam" id="PF00249">
    <property type="entry name" value="Myb_DNA-binding"/>
    <property type="match status" value="1"/>
</dbReference>
<evidence type="ECO:0000256" key="5">
    <source>
        <dbReference type="ARBA" id="ARBA00023054"/>
    </source>
</evidence>
<dbReference type="Pfam" id="PF13499">
    <property type="entry name" value="EF-hand_7"/>
    <property type="match status" value="2"/>
</dbReference>
<organism evidence="10 11">
    <name type="scientific">Malus domestica</name>
    <name type="common">Apple</name>
    <name type="synonym">Pyrus malus</name>
    <dbReference type="NCBI Taxonomy" id="3750"/>
    <lineage>
        <taxon>Eukaryota</taxon>
        <taxon>Viridiplantae</taxon>
        <taxon>Streptophyta</taxon>
        <taxon>Embryophyta</taxon>
        <taxon>Tracheophyta</taxon>
        <taxon>Spermatophyta</taxon>
        <taxon>Magnoliopsida</taxon>
        <taxon>eudicotyledons</taxon>
        <taxon>Gunneridae</taxon>
        <taxon>Pentapetalae</taxon>
        <taxon>rosids</taxon>
        <taxon>fabids</taxon>
        <taxon>Rosales</taxon>
        <taxon>Rosaceae</taxon>
        <taxon>Amygdaloideae</taxon>
        <taxon>Maleae</taxon>
        <taxon>Malus</taxon>
    </lineage>
</organism>
<keyword evidence="5" id="KW-0175">Coiled coil</keyword>
<dbReference type="SUPFAM" id="SSF46689">
    <property type="entry name" value="Homeodomain-like"/>
    <property type="match status" value="1"/>
</dbReference>
<dbReference type="InterPro" id="IPR011992">
    <property type="entry name" value="EF-hand-dom_pair"/>
</dbReference>
<keyword evidence="7" id="KW-0539">Nucleus</keyword>
<evidence type="ECO:0000256" key="4">
    <source>
        <dbReference type="ARBA" id="ARBA00023015"/>
    </source>
</evidence>
<dbReference type="EMBL" id="RDQH01000330">
    <property type="protein sequence ID" value="RXI00487.1"/>
    <property type="molecule type" value="Genomic_DNA"/>
</dbReference>
<keyword evidence="6" id="KW-0804">Transcription</keyword>
<dbReference type="GO" id="GO:0005634">
    <property type="term" value="C:nucleus"/>
    <property type="evidence" value="ECO:0007669"/>
    <property type="project" value="UniProtKB-SubCell"/>
</dbReference>
<keyword evidence="4" id="KW-0805">Transcription regulation</keyword>
<evidence type="ECO:0000256" key="2">
    <source>
        <dbReference type="ARBA" id="ARBA00006783"/>
    </source>
</evidence>
<feature type="domain" description="EF-hand" evidence="8">
    <location>
        <begin position="407"/>
        <end position="442"/>
    </location>
</feature>
<dbReference type="SUPFAM" id="SSF47473">
    <property type="entry name" value="EF-hand"/>
    <property type="match status" value="1"/>
</dbReference>
<dbReference type="InterPro" id="IPR017930">
    <property type="entry name" value="Myb_dom"/>
</dbReference>
<keyword evidence="11" id="KW-1185">Reference proteome</keyword>
<dbReference type="PROSITE" id="PS50222">
    <property type="entry name" value="EF_HAND_2"/>
    <property type="match status" value="4"/>
</dbReference>
<dbReference type="InterPro" id="IPR006447">
    <property type="entry name" value="Myb_dom_plants"/>
</dbReference>